<dbReference type="Pfam" id="PF00563">
    <property type="entry name" value="EAL"/>
    <property type="match status" value="1"/>
</dbReference>
<dbReference type="SMART" id="SM00052">
    <property type="entry name" value="EAL"/>
    <property type="match status" value="1"/>
</dbReference>
<dbReference type="CDD" id="cd01949">
    <property type="entry name" value="GGDEF"/>
    <property type="match status" value="1"/>
</dbReference>
<dbReference type="AlphaFoldDB" id="A0A1I0FP27"/>
<evidence type="ECO:0000259" key="3">
    <source>
        <dbReference type="PROSITE" id="PS50883"/>
    </source>
</evidence>
<dbReference type="GO" id="GO:0016020">
    <property type="term" value="C:membrane"/>
    <property type="evidence" value="ECO:0007669"/>
    <property type="project" value="InterPro"/>
</dbReference>
<dbReference type="SUPFAM" id="SSF55073">
    <property type="entry name" value="Nucleotide cyclase"/>
    <property type="match status" value="1"/>
</dbReference>
<evidence type="ECO:0000259" key="5">
    <source>
        <dbReference type="PROSITE" id="PS50887"/>
    </source>
</evidence>
<dbReference type="STRING" id="349064.SAMN05660429_02187"/>
<gene>
    <name evidence="6" type="ORF">SAMN05660429_02187</name>
</gene>
<dbReference type="NCBIfam" id="TIGR00254">
    <property type="entry name" value="GGDEF"/>
    <property type="match status" value="1"/>
</dbReference>
<dbReference type="SMART" id="SM00304">
    <property type="entry name" value="HAMP"/>
    <property type="match status" value="1"/>
</dbReference>
<evidence type="ECO:0000313" key="6">
    <source>
        <dbReference type="EMBL" id="SET59062.1"/>
    </source>
</evidence>
<feature type="domain" description="GGDEF" evidence="5">
    <location>
        <begin position="383"/>
        <end position="514"/>
    </location>
</feature>
<sequence length="794" mass="89673">MKSLKNKIFFLFVVLLLLVQAIDLWTIYTGNRTQESQEINNRLHTAQTIFTEQFNSRRDYLTAFADTASSDYGIKQVFDEDTRSLLVALNNHRKRIDADLAMTISEQGIVTGQLYVAHSDNNEARVRQGSERQQAFRHPEWLGVSQYSDLYVLDSKLYQLSLSPLQVGQKVIGWVGFGFQLDNRLAKHFKDITQLEIDFIFKDAATNKASTEGDWRLIASSNQQADLARAQSILADAGPSHFISAHYRYDTQNEQTFGVAMYGLKADIVAVMQEQWWQLFVIAALTLLLSLMSAYWIAASITQPIKQLVAQARTIAQGRYDKRVELKDKSELGQLADEFNAMQKAVLAREQTIQHTANHDPLTNLPNRNLLKAALESFISDRTPVSVFHMNLCRVKEVNETLGHDVGDWLINEAAKRLASIKDITLLTHLGGDEFVILCKNVTEQAQNNLQKIVNETLDSGCDYRGVRLPLQMRFGISAYPQHSSDVKRLLQMADMALHHARKVNQHAQVYHDALQVNSVERLNLINDLKTAIAEQQLVLFYQPKVSLNSKKVTHVEALVRWQHPTLGMLPPDEFIYIAEQTGQIDALTQCVFLMAVEQFTRWRDNNIHVNVAVNISAENLKNPDFFSFVSNTVDNHNVAPHCITLEVTESVFVEDTEQAIALLLKFKQKGFKLSIDDYGTGYSSLAQLKQLPVHELKIDKSFVHNLTKSEDDQIIVRSTIELAHNMGLCVVAEGIEDLPSLQWLTQHGCDLAQGFYISRPVPAQSFEAWLCSTSDYGRASAPSDDVMSMISSD</sequence>
<dbReference type="InterPro" id="IPR029150">
    <property type="entry name" value="dCache_3"/>
</dbReference>
<dbReference type="InterPro" id="IPR003660">
    <property type="entry name" value="HAMP_dom"/>
</dbReference>
<dbReference type="PANTHER" id="PTHR33121">
    <property type="entry name" value="CYCLIC DI-GMP PHOSPHODIESTERASE PDEF"/>
    <property type="match status" value="1"/>
</dbReference>
<protein>
    <recommendedName>
        <fullName evidence="1">cyclic-guanylate-specific phosphodiesterase</fullName>
        <ecNumber evidence="1">3.1.4.52</ecNumber>
    </recommendedName>
</protein>
<dbReference type="Gene3D" id="3.20.20.450">
    <property type="entry name" value="EAL domain"/>
    <property type="match status" value="1"/>
</dbReference>
<evidence type="ECO:0000256" key="1">
    <source>
        <dbReference type="ARBA" id="ARBA00012282"/>
    </source>
</evidence>
<dbReference type="PROSITE" id="PS50885">
    <property type="entry name" value="HAMP"/>
    <property type="match status" value="1"/>
</dbReference>
<dbReference type="SUPFAM" id="SSF158472">
    <property type="entry name" value="HAMP domain-like"/>
    <property type="match status" value="1"/>
</dbReference>
<dbReference type="CDD" id="cd06225">
    <property type="entry name" value="HAMP"/>
    <property type="match status" value="1"/>
</dbReference>
<keyword evidence="2" id="KW-0973">c-di-GMP</keyword>
<dbReference type="PROSITE" id="PS50887">
    <property type="entry name" value="GGDEF"/>
    <property type="match status" value="1"/>
</dbReference>
<dbReference type="PANTHER" id="PTHR33121:SF71">
    <property type="entry name" value="OXYGEN SENSOR PROTEIN DOSP"/>
    <property type="match status" value="1"/>
</dbReference>
<evidence type="ECO:0000256" key="2">
    <source>
        <dbReference type="ARBA" id="ARBA00022636"/>
    </source>
</evidence>
<name>A0A1I0FP27_THASX</name>
<dbReference type="EC" id="3.1.4.52" evidence="1"/>
<dbReference type="Gene3D" id="6.10.340.10">
    <property type="match status" value="1"/>
</dbReference>
<feature type="domain" description="EAL" evidence="3">
    <location>
        <begin position="522"/>
        <end position="775"/>
    </location>
</feature>
<dbReference type="Pfam" id="PF00672">
    <property type="entry name" value="HAMP"/>
    <property type="match status" value="1"/>
</dbReference>
<accession>A0A1I0FP27</accession>
<evidence type="ECO:0000313" key="7">
    <source>
        <dbReference type="Proteomes" id="UP000199308"/>
    </source>
</evidence>
<feature type="domain" description="HAMP" evidence="4">
    <location>
        <begin position="299"/>
        <end position="351"/>
    </location>
</feature>
<dbReference type="Pfam" id="PF14827">
    <property type="entry name" value="dCache_3"/>
    <property type="match status" value="1"/>
</dbReference>
<dbReference type="InterPro" id="IPR050706">
    <property type="entry name" value="Cyclic-di-GMP_PDE-like"/>
</dbReference>
<dbReference type="GO" id="GO:0007165">
    <property type="term" value="P:signal transduction"/>
    <property type="evidence" value="ECO:0007669"/>
    <property type="project" value="InterPro"/>
</dbReference>
<dbReference type="Proteomes" id="UP000199308">
    <property type="component" value="Unassembled WGS sequence"/>
</dbReference>
<dbReference type="SMART" id="SM00267">
    <property type="entry name" value="GGDEF"/>
    <property type="match status" value="1"/>
</dbReference>
<dbReference type="InterPro" id="IPR029787">
    <property type="entry name" value="Nucleotide_cyclase"/>
</dbReference>
<organism evidence="6 7">
    <name type="scientific">Thalassotalea agarivorans</name>
    <name type="common">Thalassomonas agarivorans</name>
    <dbReference type="NCBI Taxonomy" id="349064"/>
    <lineage>
        <taxon>Bacteria</taxon>
        <taxon>Pseudomonadati</taxon>
        <taxon>Pseudomonadota</taxon>
        <taxon>Gammaproteobacteria</taxon>
        <taxon>Alteromonadales</taxon>
        <taxon>Colwelliaceae</taxon>
        <taxon>Thalassotalea</taxon>
    </lineage>
</organism>
<dbReference type="OrthoDB" id="9804951at2"/>
<dbReference type="FunFam" id="3.20.20.450:FF:000001">
    <property type="entry name" value="Cyclic di-GMP phosphodiesterase yahA"/>
    <property type="match status" value="1"/>
</dbReference>
<dbReference type="EMBL" id="FOHK01000009">
    <property type="protein sequence ID" value="SET59062.1"/>
    <property type="molecule type" value="Genomic_DNA"/>
</dbReference>
<dbReference type="InterPro" id="IPR000160">
    <property type="entry name" value="GGDEF_dom"/>
</dbReference>
<dbReference type="InterPro" id="IPR035919">
    <property type="entry name" value="EAL_sf"/>
</dbReference>
<dbReference type="Pfam" id="PF00990">
    <property type="entry name" value="GGDEF"/>
    <property type="match status" value="1"/>
</dbReference>
<proteinExistence type="predicted"/>
<dbReference type="PROSITE" id="PS50883">
    <property type="entry name" value="EAL"/>
    <property type="match status" value="1"/>
</dbReference>
<evidence type="ECO:0000259" key="4">
    <source>
        <dbReference type="PROSITE" id="PS50885"/>
    </source>
</evidence>
<dbReference type="InterPro" id="IPR001633">
    <property type="entry name" value="EAL_dom"/>
</dbReference>
<keyword evidence="7" id="KW-1185">Reference proteome</keyword>
<dbReference type="RefSeq" id="WP_093330166.1">
    <property type="nucleotide sequence ID" value="NZ_AP027363.1"/>
</dbReference>
<reference evidence="6 7" key="1">
    <citation type="submission" date="2016-10" db="EMBL/GenBank/DDBJ databases">
        <authorList>
            <person name="de Groot N.N."/>
        </authorList>
    </citation>
    <scope>NUCLEOTIDE SEQUENCE [LARGE SCALE GENOMIC DNA]</scope>
    <source>
        <strain evidence="6 7">DSM 19706</strain>
    </source>
</reference>
<dbReference type="Gene3D" id="3.30.70.270">
    <property type="match status" value="1"/>
</dbReference>
<dbReference type="SUPFAM" id="SSF141868">
    <property type="entry name" value="EAL domain-like"/>
    <property type="match status" value="1"/>
</dbReference>
<dbReference type="InterPro" id="IPR043128">
    <property type="entry name" value="Rev_trsase/Diguanyl_cyclase"/>
</dbReference>
<dbReference type="CDD" id="cd01948">
    <property type="entry name" value="EAL"/>
    <property type="match status" value="1"/>
</dbReference>
<dbReference type="GO" id="GO:0071111">
    <property type="term" value="F:cyclic-guanylate-specific phosphodiesterase activity"/>
    <property type="evidence" value="ECO:0007669"/>
    <property type="project" value="UniProtKB-EC"/>
</dbReference>